<evidence type="ECO:0000313" key="2">
    <source>
        <dbReference type="Proteomes" id="UP001066276"/>
    </source>
</evidence>
<dbReference type="Proteomes" id="UP001066276">
    <property type="component" value="Chromosome 2_1"/>
</dbReference>
<evidence type="ECO:0000313" key="1">
    <source>
        <dbReference type="EMBL" id="KAJ1203762.1"/>
    </source>
</evidence>
<organism evidence="1 2">
    <name type="scientific">Pleurodeles waltl</name>
    <name type="common">Iberian ribbed newt</name>
    <dbReference type="NCBI Taxonomy" id="8319"/>
    <lineage>
        <taxon>Eukaryota</taxon>
        <taxon>Metazoa</taxon>
        <taxon>Chordata</taxon>
        <taxon>Craniata</taxon>
        <taxon>Vertebrata</taxon>
        <taxon>Euteleostomi</taxon>
        <taxon>Amphibia</taxon>
        <taxon>Batrachia</taxon>
        <taxon>Caudata</taxon>
        <taxon>Salamandroidea</taxon>
        <taxon>Salamandridae</taxon>
        <taxon>Pleurodelinae</taxon>
        <taxon>Pleurodeles</taxon>
    </lineage>
</organism>
<accession>A0AAV7VU49</accession>
<comment type="caution">
    <text evidence="1">The sequence shown here is derived from an EMBL/GenBank/DDBJ whole genome shotgun (WGS) entry which is preliminary data.</text>
</comment>
<keyword evidence="2" id="KW-1185">Reference proteome</keyword>
<gene>
    <name evidence="1" type="ORF">NDU88_007543</name>
</gene>
<reference evidence="1" key="1">
    <citation type="journal article" date="2022" name="bioRxiv">
        <title>Sequencing and chromosome-scale assembly of the giantPleurodeles waltlgenome.</title>
        <authorList>
            <person name="Brown T."/>
            <person name="Elewa A."/>
            <person name="Iarovenko S."/>
            <person name="Subramanian E."/>
            <person name="Araus A.J."/>
            <person name="Petzold A."/>
            <person name="Susuki M."/>
            <person name="Suzuki K.-i.T."/>
            <person name="Hayashi T."/>
            <person name="Toyoda A."/>
            <person name="Oliveira C."/>
            <person name="Osipova E."/>
            <person name="Leigh N.D."/>
            <person name="Simon A."/>
            <person name="Yun M.H."/>
        </authorList>
    </citation>
    <scope>NUCLEOTIDE SEQUENCE</scope>
    <source>
        <strain evidence="1">20211129_DDA</strain>
        <tissue evidence="1">Liver</tissue>
    </source>
</reference>
<sequence>MQPFEHVFSTGGAVFFVARVSATDGGVNEKKIVNYRLGDAVQAEELTAPRVSIRDPQRSVPFRGAS</sequence>
<protein>
    <submittedName>
        <fullName evidence="1">Uncharacterized protein</fullName>
    </submittedName>
</protein>
<proteinExistence type="predicted"/>
<dbReference type="AlphaFoldDB" id="A0AAV7VU49"/>
<name>A0AAV7VU49_PLEWA</name>
<dbReference type="EMBL" id="JANPWB010000003">
    <property type="protein sequence ID" value="KAJ1203762.1"/>
    <property type="molecule type" value="Genomic_DNA"/>
</dbReference>